<organism evidence="5 6">
    <name type="scientific">Thermodesulfitimonas autotrophica</name>
    <dbReference type="NCBI Taxonomy" id="1894989"/>
    <lineage>
        <taxon>Bacteria</taxon>
        <taxon>Bacillati</taxon>
        <taxon>Bacillota</taxon>
        <taxon>Clostridia</taxon>
        <taxon>Thermoanaerobacterales</taxon>
        <taxon>Thermoanaerobacteraceae</taxon>
        <taxon>Thermodesulfitimonas</taxon>
    </lineage>
</organism>
<dbReference type="GO" id="GO:0003824">
    <property type="term" value="F:catalytic activity"/>
    <property type="evidence" value="ECO:0007669"/>
    <property type="project" value="InterPro"/>
</dbReference>
<dbReference type="OrthoDB" id="9784774at2"/>
<reference evidence="5 6" key="1">
    <citation type="submission" date="2018-11" db="EMBL/GenBank/DDBJ databases">
        <title>Genomic Encyclopedia of Type Strains, Phase IV (KMG-IV): sequencing the most valuable type-strain genomes for metagenomic binning, comparative biology and taxonomic classification.</title>
        <authorList>
            <person name="Goeker M."/>
        </authorList>
    </citation>
    <scope>NUCLEOTIDE SEQUENCE [LARGE SCALE GENOMIC DNA]</scope>
    <source>
        <strain evidence="5 6">DSM 102936</strain>
    </source>
</reference>
<dbReference type="PANTHER" id="PTHR23089">
    <property type="entry name" value="HISTIDINE TRIAD HIT PROTEIN"/>
    <property type="match status" value="1"/>
</dbReference>
<dbReference type="SUPFAM" id="SSF54197">
    <property type="entry name" value="HIT-like"/>
    <property type="match status" value="1"/>
</dbReference>
<comment type="caution">
    <text evidence="5">The sequence shown here is derived from an EMBL/GenBank/DDBJ whole genome shotgun (WGS) entry which is preliminary data.</text>
</comment>
<dbReference type="RefSeq" id="WP_123927717.1">
    <property type="nucleotide sequence ID" value="NZ_RKRE01000001.1"/>
</dbReference>
<feature type="active site" description="Tele-AMP-histidine intermediate" evidence="1">
    <location>
        <position position="100"/>
    </location>
</feature>
<dbReference type="Proteomes" id="UP000282654">
    <property type="component" value="Unassembled WGS sequence"/>
</dbReference>
<dbReference type="InterPro" id="IPR036265">
    <property type="entry name" value="HIT-like_sf"/>
</dbReference>
<keyword evidence="6" id="KW-1185">Reference proteome</keyword>
<dbReference type="AlphaFoldDB" id="A0A3N5AWW9"/>
<dbReference type="InterPro" id="IPR001310">
    <property type="entry name" value="Histidine_triad_HIT"/>
</dbReference>
<evidence type="ECO:0000313" key="5">
    <source>
        <dbReference type="EMBL" id="RPF49756.1"/>
    </source>
</evidence>
<dbReference type="Gene3D" id="3.30.428.10">
    <property type="entry name" value="HIT-like"/>
    <property type="match status" value="1"/>
</dbReference>
<dbReference type="EMBL" id="RKRE01000001">
    <property type="protein sequence ID" value="RPF49756.1"/>
    <property type="molecule type" value="Genomic_DNA"/>
</dbReference>
<dbReference type="CDD" id="cd01276">
    <property type="entry name" value="PKCI_related"/>
    <property type="match status" value="1"/>
</dbReference>
<evidence type="ECO:0000256" key="3">
    <source>
        <dbReference type="PROSITE-ProRule" id="PRU00464"/>
    </source>
</evidence>
<gene>
    <name evidence="5" type="ORF">EDD75_0576</name>
</gene>
<accession>A0A3N5AWW9</accession>
<dbReference type="PROSITE" id="PS51084">
    <property type="entry name" value="HIT_2"/>
    <property type="match status" value="1"/>
</dbReference>
<dbReference type="Pfam" id="PF01230">
    <property type="entry name" value="HIT"/>
    <property type="match status" value="1"/>
</dbReference>
<evidence type="ECO:0000256" key="2">
    <source>
        <dbReference type="PIRSR" id="PIRSR601310-3"/>
    </source>
</evidence>
<protein>
    <submittedName>
        <fullName evidence="5">Histidine triad (HIT) family protein</fullName>
    </submittedName>
</protein>
<evidence type="ECO:0000259" key="4">
    <source>
        <dbReference type="PROSITE" id="PS51084"/>
    </source>
</evidence>
<evidence type="ECO:0000256" key="1">
    <source>
        <dbReference type="PIRSR" id="PIRSR601310-1"/>
    </source>
</evidence>
<feature type="domain" description="HIT" evidence="4">
    <location>
        <begin position="5"/>
        <end position="114"/>
    </location>
</feature>
<evidence type="ECO:0000313" key="6">
    <source>
        <dbReference type="Proteomes" id="UP000282654"/>
    </source>
</evidence>
<dbReference type="InterPro" id="IPR011146">
    <property type="entry name" value="HIT-like"/>
</dbReference>
<dbReference type="PRINTS" id="PR00332">
    <property type="entry name" value="HISTRIAD"/>
</dbReference>
<name>A0A3N5AWW9_9THEO</name>
<feature type="short sequence motif" description="Histidine triad motif" evidence="2 3">
    <location>
        <begin position="98"/>
        <end position="102"/>
    </location>
</feature>
<proteinExistence type="predicted"/>
<sequence>MEECLFCRIVRKEVPATIVYEDDAILAFKDINPVAPIHILFIPKKHISTFFAMEPGDEALIGKLHRAAVQVAQELGLTEKGFRLVANCQRGGGQLIFHLHYHLIAGRPLLWPPG</sequence>